<evidence type="ECO:0000313" key="4">
    <source>
        <dbReference type="Proteomes" id="UP000501179"/>
    </source>
</evidence>
<accession>A0A6G9H6J8</accession>
<dbReference type="EMBL" id="CP050177">
    <property type="protein sequence ID" value="QIQ06165.1"/>
    <property type="molecule type" value="Genomic_DNA"/>
</dbReference>
<dbReference type="AlphaFoldDB" id="A0A6G9H6J8"/>
<gene>
    <name evidence="3" type="ORF">HA039_31070</name>
</gene>
<keyword evidence="2" id="KW-0812">Transmembrane</keyword>
<proteinExistence type="predicted"/>
<keyword evidence="2" id="KW-0472">Membrane</keyword>
<feature type="coiled-coil region" evidence="1">
    <location>
        <begin position="33"/>
        <end position="60"/>
    </location>
</feature>
<sequence length="164" mass="17736">MDAANWLAVGSGVVALVAAGISVWQARTASASARHSQRQAEAADEQARIARQQLEQAERGHREQLALSERVHREQSEPYVVVDITTNTPGSGMLVLIIENAGPTVARDVRVRFTPDLESSEANLTPRLQQALSRPSQSCLPGAAWCIHSTRTVGGREICPWSST</sequence>
<evidence type="ECO:0000313" key="3">
    <source>
        <dbReference type="EMBL" id="QIQ06165.1"/>
    </source>
</evidence>
<feature type="transmembrane region" description="Helical" evidence="2">
    <location>
        <begin position="6"/>
        <end position="24"/>
    </location>
</feature>
<keyword evidence="2" id="KW-1133">Transmembrane helix</keyword>
<protein>
    <submittedName>
        <fullName evidence="3">Uncharacterized protein</fullName>
    </submittedName>
</protein>
<evidence type="ECO:0000256" key="1">
    <source>
        <dbReference type="SAM" id="Coils"/>
    </source>
</evidence>
<dbReference type="RefSeq" id="WP_167034979.1">
    <property type="nucleotide sequence ID" value="NZ_CP050177.1"/>
</dbReference>
<evidence type="ECO:0000256" key="2">
    <source>
        <dbReference type="SAM" id="Phobius"/>
    </source>
</evidence>
<dbReference type="Proteomes" id="UP000501179">
    <property type="component" value="Chromosome"/>
</dbReference>
<reference evidence="3 4" key="1">
    <citation type="submission" date="2020-03" db="EMBL/GenBank/DDBJ databases">
        <title>A novel species.</title>
        <authorList>
            <person name="Gao J."/>
        </authorList>
    </citation>
    <scope>NUCLEOTIDE SEQUENCE [LARGE SCALE GENOMIC DNA]</scope>
    <source>
        <strain evidence="3 4">QMT-12</strain>
    </source>
</reference>
<name>A0A6G9H6J8_9ACTN</name>
<keyword evidence="1" id="KW-0175">Coiled coil</keyword>
<keyword evidence="4" id="KW-1185">Reference proteome</keyword>
<dbReference type="KEGG" id="slia:HA039_31070"/>
<organism evidence="3 4">
    <name type="scientific">Streptomyces liangshanensis</name>
    <dbReference type="NCBI Taxonomy" id="2717324"/>
    <lineage>
        <taxon>Bacteria</taxon>
        <taxon>Bacillati</taxon>
        <taxon>Actinomycetota</taxon>
        <taxon>Actinomycetes</taxon>
        <taxon>Kitasatosporales</taxon>
        <taxon>Streptomycetaceae</taxon>
        <taxon>Streptomyces</taxon>
    </lineage>
</organism>